<dbReference type="FunFam" id="3.40.50.12160:FF:000004">
    <property type="entry name" value="Threonylcarbamoyladenosine tRNA methylthiotransferase MtaB"/>
    <property type="match status" value="1"/>
</dbReference>
<keyword evidence="8" id="KW-0408">Iron</keyword>
<dbReference type="Pfam" id="PF04055">
    <property type="entry name" value="Radical_SAM"/>
    <property type="match status" value="1"/>
</dbReference>
<evidence type="ECO:0000256" key="2">
    <source>
        <dbReference type="ARBA" id="ARBA00022485"/>
    </source>
</evidence>
<dbReference type="SUPFAM" id="SSF102114">
    <property type="entry name" value="Radical SAM enzymes"/>
    <property type="match status" value="1"/>
</dbReference>
<dbReference type="Pfam" id="PF00919">
    <property type="entry name" value="UPF0004"/>
    <property type="match status" value="1"/>
</dbReference>
<evidence type="ECO:0000313" key="12">
    <source>
        <dbReference type="EMBL" id="MBE6267348.1"/>
    </source>
</evidence>
<keyword evidence="2" id="KW-0004">4Fe-4S</keyword>
<comment type="cofactor">
    <cofactor evidence="1">
        <name>[4Fe-4S] cluster</name>
        <dbReference type="ChEBI" id="CHEBI:49883"/>
    </cofactor>
</comment>
<dbReference type="SFLD" id="SFLDG01082">
    <property type="entry name" value="B12-binding_domain_containing"/>
    <property type="match status" value="1"/>
</dbReference>
<reference evidence="12" key="1">
    <citation type="submission" date="2019-04" db="EMBL/GenBank/DDBJ databases">
        <title>Evolution of Biomass-Degrading Anaerobic Consortia Revealed by Metagenomics.</title>
        <authorList>
            <person name="Peng X."/>
        </authorList>
    </citation>
    <scope>NUCLEOTIDE SEQUENCE</scope>
    <source>
        <strain evidence="12">SIG141</strain>
    </source>
</reference>
<dbReference type="Gene3D" id="3.80.30.20">
    <property type="entry name" value="tm_1862 like domain"/>
    <property type="match status" value="1"/>
</dbReference>
<dbReference type="InterPro" id="IPR005839">
    <property type="entry name" value="Methylthiotransferase"/>
</dbReference>
<evidence type="ECO:0000256" key="8">
    <source>
        <dbReference type="ARBA" id="ARBA00023004"/>
    </source>
</evidence>
<dbReference type="InterPro" id="IPR006638">
    <property type="entry name" value="Elp3/MiaA/NifB-like_rSAM"/>
</dbReference>
<keyword evidence="5" id="KW-0949">S-adenosyl-L-methionine</keyword>
<organism evidence="12 13">
    <name type="scientific">Xylanibacter ruminicola</name>
    <name type="common">Prevotella ruminicola</name>
    <dbReference type="NCBI Taxonomy" id="839"/>
    <lineage>
        <taxon>Bacteria</taxon>
        <taxon>Pseudomonadati</taxon>
        <taxon>Bacteroidota</taxon>
        <taxon>Bacteroidia</taxon>
        <taxon>Bacteroidales</taxon>
        <taxon>Prevotellaceae</taxon>
        <taxon>Xylanibacter</taxon>
    </lineage>
</organism>
<dbReference type="NCBIfam" id="TIGR01579">
    <property type="entry name" value="MiaB-like-C"/>
    <property type="match status" value="1"/>
</dbReference>
<keyword evidence="4" id="KW-0808">Transferase</keyword>
<dbReference type="EMBL" id="SUYD01000021">
    <property type="protein sequence ID" value="MBE6267348.1"/>
    <property type="molecule type" value="Genomic_DNA"/>
</dbReference>
<feature type="domain" description="MTTase N-terminal" evidence="10">
    <location>
        <begin position="10"/>
        <end position="122"/>
    </location>
</feature>
<dbReference type="InterPro" id="IPR013848">
    <property type="entry name" value="Methylthiotransferase_N"/>
</dbReference>
<feature type="domain" description="Radical SAM core" evidence="11">
    <location>
        <begin position="146"/>
        <end position="374"/>
    </location>
</feature>
<keyword evidence="9" id="KW-0411">Iron-sulfur</keyword>
<dbReference type="InterPro" id="IPR023404">
    <property type="entry name" value="rSAM_horseshoe"/>
</dbReference>
<comment type="caution">
    <text evidence="12">The sequence shown here is derived from an EMBL/GenBank/DDBJ whole genome shotgun (WGS) entry which is preliminary data.</text>
</comment>
<dbReference type="CDD" id="cd01335">
    <property type="entry name" value="Radical_SAM"/>
    <property type="match status" value="1"/>
</dbReference>
<sequence length="441" mass="49113">MIDTSAFQGKKAAYFTLGCKLNFSETSTFGKMLQDLGVTTAQKGEKADICLINTCSVTEVADKKCRQAIHRLVRENPGAFVVVTGCYAQLEADEVAKIEGVSLVLGSNEKSNLVQFLSDAWSGQASAKAYTQKTKDIKTFAPSCSRGNRTRYFLKVQDGCDYFCTYCTIPYARGFSRNPTIASLVAQAEEAASEGGKEIVLTGVNIGDFGKTTGEKFVDLVKALDKVEGISRYRISSLEPDLASDELIEYCAQSRAFMPHFHIPLQSGSNTVLKLMHRHYDRELFADKIHKIKELMPDAFIGVDVMVGCRGETPECFEETYEFLDSLDVTQLHVFPYSERPGTSALSIPYVVSEKDKKLRVKRLLELSDKKTQAFYERHIGEEAEVLFEKATRGRAMHGFTKNYIRVELSAKDADPALDNQLVKVKLGELTRDKESLKAIL</sequence>
<accession>A0A928GJR4</accession>
<evidence type="ECO:0000256" key="4">
    <source>
        <dbReference type="ARBA" id="ARBA00022679"/>
    </source>
</evidence>
<dbReference type="FunFam" id="3.80.30.20:FF:000006">
    <property type="entry name" value="MiaB-like tRNA modifying enzyme"/>
    <property type="match status" value="1"/>
</dbReference>
<dbReference type="PROSITE" id="PS01278">
    <property type="entry name" value="MTTASE_RADICAL"/>
    <property type="match status" value="1"/>
</dbReference>
<dbReference type="InterPro" id="IPR020612">
    <property type="entry name" value="Methylthiotransferase_CS"/>
</dbReference>
<evidence type="ECO:0000259" key="11">
    <source>
        <dbReference type="PROSITE" id="PS51918"/>
    </source>
</evidence>
<dbReference type="InterPro" id="IPR006467">
    <property type="entry name" value="MiaB-like_bact"/>
</dbReference>
<dbReference type="SFLD" id="SFLDS00029">
    <property type="entry name" value="Radical_SAM"/>
    <property type="match status" value="1"/>
</dbReference>
<dbReference type="Gene3D" id="3.40.50.12160">
    <property type="entry name" value="Methylthiotransferase, N-terminal domain"/>
    <property type="match status" value="1"/>
</dbReference>
<dbReference type="PANTHER" id="PTHR11918">
    <property type="entry name" value="RADICAL SAM PROTEINS"/>
    <property type="match status" value="1"/>
</dbReference>
<dbReference type="SMART" id="SM00729">
    <property type="entry name" value="Elp3"/>
    <property type="match status" value="1"/>
</dbReference>
<dbReference type="SFLD" id="SFLDG01061">
    <property type="entry name" value="methylthiotransferase"/>
    <property type="match status" value="1"/>
</dbReference>
<keyword evidence="6" id="KW-0819">tRNA processing</keyword>
<dbReference type="InterPro" id="IPR007197">
    <property type="entry name" value="rSAM"/>
</dbReference>
<dbReference type="InterPro" id="IPR058240">
    <property type="entry name" value="rSAM_sf"/>
</dbReference>
<dbReference type="PROSITE" id="PS51918">
    <property type="entry name" value="RADICAL_SAM"/>
    <property type="match status" value="1"/>
</dbReference>
<gene>
    <name evidence="12" type="primary">mtaB</name>
    <name evidence="12" type="ORF">E7102_12940</name>
</gene>
<dbReference type="AlphaFoldDB" id="A0A928GJR4"/>
<evidence type="ECO:0000256" key="1">
    <source>
        <dbReference type="ARBA" id="ARBA00001966"/>
    </source>
</evidence>
<evidence type="ECO:0000256" key="9">
    <source>
        <dbReference type="ARBA" id="ARBA00023014"/>
    </source>
</evidence>
<dbReference type="PANTHER" id="PTHR11918:SF45">
    <property type="entry name" value="THREONYLCARBAMOYLADENOSINE TRNA METHYLTHIOTRANSFERASE"/>
    <property type="match status" value="1"/>
</dbReference>
<keyword evidence="3" id="KW-0963">Cytoplasm</keyword>
<proteinExistence type="predicted"/>
<dbReference type="GO" id="GO:0051539">
    <property type="term" value="F:4 iron, 4 sulfur cluster binding"/>
    <property type="evidence" value="ECO:0007669"/>
    <property type="project" value="UniProtKB-KW"/>
</dbReference>
<dbReference type="InterPro" id="IPR038135">
    <property type="entry name" value="Methylthiotransferase_N_sf"/>
</dbReference>
<name>A0A928GJR4_XYLRU</name>
<evidence type="ECO:0000256" key="7">
    <source>
        <dbReference type="ARBA" id="ARBA00022723"/>
    </source>
</evidence>
<dbReference type="GO" id="GO:0035598">
    <property type="term" value="F:tRNA (N(6)-L-threonylcarbamoyladenosine(37)-C(2))-methylthiotransferase activity"/>
    <property type="evidence" value="ECO:0007669"/>
    <property type="project" value="TreeGrafter"/>
</dbReference>
<keyword evidence="7" id="KW-0479">Metal-binding</keyword>
<dbReference type="GO" id="GO:0046872">
    <property type="term" value="F:metal ion binding"/>
    <property type="evidence" value="ECO:0007669"/>
    <property type="project" value="UniProtKB-KW"/>
</dbReference>
<dbReference type="NCBIfam" id="TIGR00089">
    <property type="entry name" value="MiaB/RimO family radical SAM methylthiotransferase"/>
    <property type="match status" value="1"/>
</dbReference>
<dbReference type="PROSITE" id="PS51449">
    <property type="entry name" value="MTTASE_N"/>
    <property type="match status" value="1"/>
</dbReference>
<protein>
    <submittedName>
        <fullName evidence="12">tRNA (N(6)-L-threonylcarbamoyladenosine(37)-C(2))-methylthiotransferase MtaB</fullName>
    </submittedName>
</protein>
<evidence type="ECO:0000256" key="5">
    <source>
        <dbReference type="ARBA" id="ARBA00022691"/>
    </source>
</evidence>
<evidence type="ECO:0000313" key="13">
    <source>
        <dbReference type="Proteomes" id="UP000763088"/>
    </source>
</evidence>
<dbReference type="Proteomes" id="UP000763088">
    <property type="component" value="Unassembled WGS sequence"/>
</dbReference>
<evidence type="ECO:0000256" key="6">
    <source>
        <dbReference type="ARBA" id="ARBA00022694"/>
    </source>
</evidence>
<evidence type="ECO:0000256" key="3">
    <source>
        <dbReference type="ARBA" id="ARBA00022490"/>
    </source>
</evidence>
<evidence type="ECO:0000259" key="10">
    <source>
        <dbReference type="PROSITE" id="PS51449"/>
    </source>
</evidence>